<keyword evidence="3" id="KW-1185">Reference proteome</keyword>
<gene>
    <name evidence="2" type="ORF">N7458_004139</name>
</gene>
<feature type="region of interest" description="Disordered" evidence="1">
    <location>
        <begin position="137"/>
        <end position="157"/>
    </location>
</feature>
<feature type="compositionally biased region" description="Polar residues" evidence="1">
    <location>
        <begin position="148"/>
        <end position="157"/>
    </location>
</feature>
<organism evidence="2 3">
    <name type="scientific">Penicillium daleae</name>
    <dbReference type="NCBI Taxonomy" id="63821"/>
    <lineage>
        <taxon>Eukaryota</taxon>
        <taxon>Fungi</taxon>
        <taxon>Dikarya</taxon>
        <taxon>Ascomycota</taxon>
        <taxon>Pezizomycotina</taxon>
        <taxon>Eurotiomycetes</taxon>
        <taxon>Eurotiomycetidae</taxon>
        <taxon>Eurotiales</taxon>
        <taxon>Aspergillaceae</taxon>
        <taxon>Penicillium</taxon>
    </lineage>
</organism>
<dbReference type="AlphaFoldDB" id="A0AAD6G548"/>
<evidence type="ECO:0000313" key="3">
    <source>
        <dbReference type="Proteomes" id="UP001213681"/>
    </source>
</evidence>
<protein>
    <submittedName>
        <fullName evidence="2">Uncharacterized protein</fullName>
    </submittedName>
</protein>
<dbReference type="GeneID" id="81597764"/>
<evidence type="ECO:0000256" key="1">
    <source>
        <dbReference type="SAM" id="MobiDB-lite"/>
    </source>
</evidence>
<proteinExistence type="predicted"/>
<dbReference type="RefSeq" id="XP_056768248.1">
    <property type="nucleotide sequence ID" value="XM_056907521.1"/>
</dbReference>
<sequence length="222" mass="24168">MERLSTIDSNNEETGSSLNLTKTLITTGIKSASKTLQILSNSDSLLEVFLLYNLGFTYAAAIHLAMANALFPDAVDGPASAQEAHSILDQMISNGNKVAQVRKEELVHVEGLFMEVAARAEMNGLQPLTLSTSVNVEERPAEHRSDNNTEGQNLNRNSEYVEDFVPIDLPNPGYTRTQYHPSMMMPSTELLDDIGISSAELLAIVDQIGNPDTSYSILDLGP</sequence>
<reference evidence="2" key="1">
    <citation type="submission" date="2022-12" db="EMBL/GenBank/DDBJ databases">
        <authorList>
            <person name="Petersen C."/>
        </authorList>
    </citation>
    <scope>NUCLEOTIDE SEQUENCE</scope>
    <source>
        <strain evidence="2">IBT 16125</strain>
    </source>
</reference>
<name>A0AAD6G548_9EURO</name>
<accession>A0AAD6G548</accession>
<reference evidence="2" key="2">
    <citation type="journal article" date="2023" name="IMA Fungus">
        <title>Comparative genomic study of the Penicillium genus elucidates a diverse pangenome and 15 lateral gene transfer events.</title>
        <authorList>
            <person name="Petersen C."/>
            <person name="Sorensen T."/>
            <person name="Nielsen M.R."/>
            <person name="Sondergaard T.E."/>
            <person name="Sorensen J.L."/>
            <person name="Fitzpatrick D.A."/>
            <person name="Frisvad J.C."/>
            <person name="Nielsen K.L."/>
        </authorList>
    </citation>
    <scope>NUCLEOTIDE SEQUENCE</scope>
    <source>
        <strain evidence="2">IBT 16125</strain>
    </source>
</reference>
<dbReference type="Proteomes" id="UP001213681">
    <property type="component" value="Unassembled WGS sequence"/>
</dbReference>
<feature type="compositionally biased region" description="Basic and acidic residues" evidence="1">
    <location>
        <begin position="137"/>
        <end position="147"/>
    </location>
</feature>
<evidence type="ECO:0000313" key="2">
    <source>
        <dbReference type="EMBL" id="KAJ5455875.1"/>
    </source>
</evidence>
<comment type="caution">
    <text evidence="2">The sequence shown here is derived from an EMBL/GenBank/DDBJ whole genome shotgun (WGS) entry which is preliminary data.</text>
</comment>
<dbReference type="EMBL" id="JAPVEA010000004">
    <property type="protein sequence ID" value="KAJ5455875.1"/>
    <property type="molecule type" value="Genomic_DNA"/>
</dbReference>